<dbReference type="EMBL" id="VUBA01000221">
    <property type="protein sequence ID" value="MPQ87229.1"/>
    <property type="molecule type" value="Genomic_DNA"/>
</dbReference>
<proteinExistence type="predicted"/>
<sequence>MPSAEVQPTGCIKPTRHPIFQPNSVNCGSGLARDSAVSVEKYLSDTPQSRASPLPQKRC</sequence>
<dbReference type="AlphaFoldDB" id="A0A5N7K0P7"/>
<evidence type="ECO:0000313" key="2">
    <source>
        <dbReference type="Proteomes" id="UP000325438"/>
    </source>
</evidence>
<reference evidence="1 2" key="1">
    <citation type="submission" date="2019-09" db="EMBL/GenBank/DDBJ databases">
        <title>The draft genomes of Allium pathogen Pseudomonas sp.</title>
        <authorList>
            <person name="Fujikawa T."/>
            <person name="Sawada H."/>
        </authorList>
    </citation>
    <scope>NUCLEOTIDE SEQUENCE [LARGE SCALE GENOMIC DNA]</scope>
    <source>
        <strain evidence="1 2">MAFF 730085</strain>
    </source>
</reference>
<accession>A0A5N7K0P7</accession>
<comment type="caution">
    <text evidence="1">The sequence shown here is derived from an EMBL/GenBank/DDBJ whole genome shotgun (WGS) entry which is preliminary data.</text>
</comment>
<name>A0A5N7K0P7_9PSED</name>
<gene>
    <name evidence="1" type="ORF">F0170_26610</name>
</gene>
<dbReference type="Proteomes" id="UP000325438">
    <property type="component" value="Unassembled WGS sequence"/>
</dbReference>
<evidence type="ECO:0000313" key="1">
    <source>
        <dbReference type="EMBL" id="MPQ87229.1"/>
    </source>
</evidence>
<protein>
    <submittedName>
        <fullName evidence="1">Uncharacterized protein</fullName>
    </submittedName>
</protein>
<organism evidence="1 2">
    <name type="scientific">Pseudomonas kitaguniensis</name>
    <dbReference type="NCBI Taxonomy" id="2607908"/>
    <lineage>
        <taxon>Bacteria</taxon>
        <taxon>Pseudomonadati</taxon>
        <taxon>Pseudomonadota</taxon>
        <taxon>Gammaproteobacteria</taxon>
        <taxon>Pseudomonadales</taxon>
        <taxon>Pseudomonadaceae</taxon>
        <taxon>Pseudomonas</taxon>
    </lineage>
</organism>